<keyword evidence="10" id="KW-0460">Magnesium</keyword>
<keyword evidence="5" id="KW-0597">Phosphoprotein</keyword>
<feature type="transmembrane region" description="Helical" evidence="15">
    <location>
        <begin position="150"/>
        <end position="168"/>
    </location>
</feature>
<dbReference type="PANTHER" id="PTHR43520:SF5">
    <property type="entry name" value="CATION-TRANSPORTING P-TYPE ATPASE-RELATED"/>
    <property type="match status" value="1"/>
</dbReference>
<dbReference type="PROSITE" id="PS00154">
    <property type="entry name" value="ATPASE_E1_E2"/>
    <property type="match status" value="1"/>
</dbReference>
<dbReference type="InterPro" id="IPR036163">
    <property type="entry name" value="HMA_dom_sf"/>
</dbReference>
<evidence type="ECO:0000256" key="4">
    <source>
        <dbReference type="ARBA" id="ARBA00022475"/>
    </source>
</evidence>
<evidence type="ECO:0000259" key="16">
    <source>
        <dbReference type="PROSITE" id="PS50846"/>
    </source>
</evidence>
<name>A0A1I3S900_9HYPH</name>
<evidence type="ECO:0000256" key="7">
    <source>
        <dbReference type="ARBA" id="ARBA00022723"/>
    </source>
</evidence>
<keyword evidence="18" id="KW-1185">Reference proteome</keyword>
<feature type="transmembrane region" description="Helical" evidence="15">
    <location>
        <begin position="212"/>
        <end position="230"/>
    </location>
</feature>
<keyword evidence="12 15" id="KW-1133">Transmembrane helix</keyword>
<keyword evidence="7 15" id="KW-0479">Metal-binding</keyword>
<dbReference type="Pfam" id="PF00122">
    <property type="entry name" value="E1-E2_ATPase"/>
    <property type="match status" value="1"/>
</dbReference>
<dbReference type="NCBIfam" id="TIGR01512">
    <property type="entry name" value="ATPase-IB2_Cd"/>
    <property type="match status" value="1"/>
</dbReference>
<evidence type="ECO:0000256" key="3">
    <source>
        <dbReference type="ARBA" id="ARBA00022448"/>
    </source>
</evidence>
<proteinExistence type="inferred from homology"/>
<dbReference type="GO" id="GO:0043682">
    <property type="term" value="F:P-type divalent copper transporter activity"/>
    <property type="evidence" value="ECO:0007669"/>
    <property type="project" value="TreeGrafter"/>
</dbReference>
<evidence type="ECO:0000256" key="6">
    <source>
        <dbReference type="ARBA" id="ARBA00022692"/>
    </source>
</evidence>
<dbReference type="CDD" id="cd00371">
    <property type="entry name" value="HMA"/>
    <property type="match status" value="1"/>
</dbReference>
<evidence type="ECO:0000256" key="1">
    <source>
        <dbReference type="ARBA" id="ARBA00004651"/>
    </source>
</evidence>
<dbReference type="SUPFAM" id="SSF81665">
    <property type="entry name" value="Calcium ATPase, transmembrane domain M"/>
    <property type="match status" value="1"/>
</dbReference>
<dbReference type="Gene3D" id="3.40.1110.10">
    <property type="entry name" value="Calcium-transporting ATPase, cytoplasmic domain N"/>
    <property type="match status" value="1"/>
</dbReference>
<sequence length="748" mass="77936">MSCCAPGVEAGLTLGPGGGTPSAEEIELASRDLGDGLLQTDLSVPQAHCGACISTIEGSLTHLPGIVAARLNLTTRRVSVKWRAGSAVPPIVETLKNAGYEAFLADDGAEETDPQAARLLRATAVAGFSAMNIMLLSVSVWSGADDETRNAFHLISAALALPTVAYSGRIFFESAWKAVRKGGTNMDLPISIGILMALGLSLYDTFAGNGHAYFDAVTSLLFFLLAGRTLDHAMRNKARNAVTGLARMMPRGATIVAMDGSREYRRLGDIEIGDVMLVAPGDRVPVDGVIVSGGGSLDLSVVTGESAPQIASVGTCVMSGTLNLDGAISLRVSKRAQDSFLADMIRLMEAAEHGRGQYRRIADRAASLYSPVIHSLALATGIAWLTVSGDWHMAVTIAISVLIITCPCALGLAVPMVHVMAARRLFDAGITLKDGSALERLAEVDVVVFDKTGTLTSGATRVTGHDVSDRDLANAAALAALSRHPSARAVAALAPSSSSVVEDFREEPGEGVEGRVGSDFYRLGRMGWTCAGSQGQSDASVWLSRNGQPAGSIVVSDDLRLGAREAVRDIAKLGLPVEILSGDRSTEVIRIADALEISQRQHGALPDGKVGRLAELASAGRRTLMVGDGLNDTPALAAAHVSIAPSSAADVGRMAADLVFLRPSLTAVPQAISVARQAGRLVKQNLALAITYNVLVIPVAVAGYVTPLMAAVAMSSSSIIVVANALRLPRAGSKFTSRQALFHMAEAT</sequence>
<dbReference type="InterPro" id="IPR036412">
    <property type="entry name" value="HAD-like_sf"/>
</dbReference>
<dbReference type="InterPro" id="IPR023299">
    <property type="entry name" value="ATPase_P-typ_cyto_dom_N"/>
</dbReference>
<evidence type="ECO:0000256" key="14">
    <source>
        <dbReference type="ARBA" id="ARBA00023136"/>
    </source>
</evidence>
<organism evidence="17 18">
    <name type="scientific">Aquamicrobium aerolatum DSM 21857</name>
    <dbReference type="NCBI Taxonomy" id="1121003"/>
    <lineage>
        <taxon>Bacteria</taxon>
        <taxon>Pseudomonadati</taxon>
        <taxon>Pseudomonadota</taxon>
        <taxon>Alphaproteobacteria</taxon>
        <taxon>Hyphomicrobiales</taxon>
        <taxon>Phyllobacteriaceae</taxon>
        <taxon>Aerobium</taxon>
    </lineage>
</organism>
<dbReference type="PRINTS" id="PR00943">
    <property type="entry name" value="CUATPASE"/>
</dbReference>
<evidence type="ECO:0000256" key="9">
    <source>
        <dbReference type="ARBA" id="ARBA00022840"/>
    </source>
</evidence>
<keyword evidence="14 15" id="KW-0472">Membrane</keyword>
<dbReference type="NCBIfam" id="TIGR01511">
    <property type="entry name" value="ATPase-IB1_Cu"/>
    <property type="match status" value="1"/>
</dbReference>
<evidence type="ECO:0000256" key="12">
    <source>
        <dbReference type="ARBA" id="ARBA00022989"/>
    </source>
</evidence>
<accession>A0A1I3S900</accession>
<dbReference type="InterPro" id="IPR001757">
    <property type="entry name" value="P_typ_ATPase"/>
</dbReference>
<evidence type="ECO:0000256" key="11">
    <source>
        <dbReference type="ARBA" id="ARBA00022967"/>
    </source>
</evidence>
<dbReference type="Pfam" id="PF00403">
    <property type="entry name" value="HMA"/>
    <property type="match status" value="1"/>
</dbReference>
<keyword evidence="11" id="KW-1278">Translocase</keyword>
<dbReference type="GO" id="GO:0005886">
    <property type="term" value="C:plasma membrane"/>
    <property type="evidence" value="ECO:0007669"/>
    <property type="project" value="UniProtKB-SubCell"/>
</dbReference>
<evidence type="ECO:0000313" key="17">
    <source>
        <dbReference type="EMBL" id="SFJ55165.1"/>
    </source>
</evidence>
<keyword evidence="4 15" id="KW-1003">Cell membrane</keyword>
<dbReference type="SUPFAM" id="SSF56784">
    <property type="entry name" value="HAD-like"/>
    <property type="match status" value="1"/>
</dbReference>
<evidence type="ECO:0000256" key="15">
    <source>
        <dbReference type="RuleBase" id="RU362081"/>
    </source>
</evidence>
<keyword evidence="8 15" id="KW-0547">Nucleotide-binding</keyword>
<evidence type="ECO:0000256" key="5">
    <source>
        <dbReference type="ARBA" id="ARBA00022553"/>
    </source>
</evidence>
<dbReference type="OrthoDB" id="391538at2"/>
<keyword evidence="9 15" id="KW-0067">ATP-binding</keyword>
<dbReference type="PROSITE" id="PS50846">
    <property type="entry name" value="HMA_2"/>
    <property type="match status" value="1"/>
</dbReference>
<feature type="transmembrane region" description="Helical" evidence="15">
    <location>
        <begin position="365"/>
        <end position="385"/>
    </location>
</feature>
<evidence type="ECO:0000256" key="8">
    <source>
        <dbReference type="ARBA" id="ARBA00022741"/>
    </source>
</evidence>
<dbReference type="Gene3D" id="3.40.50.1000">
    <property type="entry name" value="HAD superfamily/HAD-like"/>
    <property type="match status" value="1"/>
</dbReference>
<feature type="transmembrane region" description="Helical" evidence="15">
    <location>
        <begin position="391"/>
        <end position="414"/>
    </location>
</feature>
<dbReference type="InterPro" id="IPR008250">
    <property type="entry name" value="ATPase_P-typ_transduc_dom_A_sf"/>
</dbReference>
<dbReference type="PRINTS" id="PR00119">
    <property type="entry name" value="CATATPASE"/>
</dbReference>
<gene>
    <name evidence="17" type="ORF">SAMN03080618_03292</name>
</gene>
<dbReference type="InterPro" id="IPR059000">
    <property type="entry name" value="ATPase_P-type_domA"/>
</dbReference>
<keyword evidence="3" id="KW-0813">Transport</keyword>
<feature type="transmembrane region" description="Helical" evidence="15">
    <location>
        <begin position="124"/>
        <end position="144"/>
    </location>
</feature>
<dbReference type="EMBL" id="FORF01000028">
    <property type="protein sequence ID" value="SFJ55165.1"/>
    <property type="molecule type" value="Genomic_DNA"/>
</dbReference>
<dbReference type="Gene3D" id="2.70.150.10">
    <property type="entry name" value="Calcium-transporting ATPase, cytoplasmic transduction domain A"/>
    <property type="match status" value="1"/>
</dbReference>
<dbReference type="GO" id="GO:0016887">
    <property type="term" value="F:ATP hydrolysis activity"/>
    <property type="evidence" value="ECO:0007669"/>
    <property type="project" value="InterPro"/>
</dbReference>
<evidence type="ECO:0000256" key="2">
    <source>
        <dbReference type="ARBA" id="ARBA00006024"/>
    </source>
</evidence>
<feature type="transmembrane region" description="Helical" evidence="15">
    <location>
        <begin position="188"/>
        <end position="206"/>
    </location>
</feature>
<dbReference type="STRING" id="1121003.SAMN03080618_03292"/>
<dbReference type="GO" id="GO:0005524">
    <property type="term" value="F:ATP binding"/>
    <property type="evidence" value="ECO:0007669"/>
    <property type="project" value="UniProtKB-UniRule"/>
</dbReference>
<dbReference type="AlphaFoldDB" id="A0A1I3S900"/>
<comment type="subcellular location">
    <subcellularLocation>
        <location evidence="1">Cell membrane</location>
        <topology evidence="1">Multi-pass membrane protein</topology>
    </subcellularLocation>
</comment>
<dbReference type="Gene3D" id="3.30.70.100">
    <property type="match status" value="1"/>
</dbReference>
<protein>
    <submittedName>
        <fullName evidence="17">Cu2+-exporting ATPase</fullName>
    </submittedName>
</protein>
<dbReference type="SUPFAM" id="SSF55008">
    <property type="entry name" value="HMA, heavy metal-associated domain"/>
    <property type="match status" value="1"/>
</dbReference>
<dbReference type="Proteomes" id="UP000242763">
    <property type="component" value="Unassembled WGS sequence"/>
</dbReference>
<feature type="transmembrane region" description="Helical" evidence="15">
    <location>
        <begin position="686"/>
        <end position="705"/>
    </location>
</feature>
<dbReference type="NCBIfam" id="TIGR01525">
    <property type="entry name" value="ATPase-IB_hvy"/>
    <property type="match status" value="1"/>
</dbReference>
<keyword evidence="13" id="KW-0406">Ion transport</keyword>
<dbReference type="Pfam" id="PF00702">
    <property type="entry name" value="Hydrolase"/>
    <property type="match status" value="1"/>
</dbReference>
<dbReference type="SUPFAM" id="SSF81653">
    <property type="entry name" value="Calcium ATPase, transduction domain A"/>
    <property type="match status" value="1"/>
</dbReference>
<evidence type="ECO:0000313" key="18">
    <source>
        <dbReference type="Proteomes" id="UP000242763"/>
    </source>
</evidence>
<dbReference type="RefSeq" id="WP_091524599.1">
    <property type="nucleotide sequence ID" value="NZ_FORF01000028.1"/>
</dbReference>
<dbReference type="NCBIfam" id="TIGR01494">
    <property type="entry name" value="ATPase_P-type"/>
    <property type="match status" value="1"/>
</dbReference>
<dbReference type="GO" id="GO:0055070">
    <property type="term" value="P:copper ion homeostasis"/>
    <property type="evidence" value="ECO:0007669"/>
    <property type="project" value="TreeGrafter"/>
</dbReference>
<comment type="similarity">
    <text evidence="2 15">Belongs to the cation transport ATPase (P-type) (TC 3.A.3) family. Type IB subfamily.</text>
</comment>
<reference evidence="18" key="1">
    <citation type="submission" date="2016-10" db="EMBL/GenBank/DDBJ databases">
        <authorList>
            <person name="Varghese N."/>
            <person name="Submissions S."/>
        </authorList>
    </citation>
    <scope>NUCLEOTIDE SEQUENCE [LARGE SCALE GENOMIC DNA]</scope>
    <source>
        <strain evidence="18">DSM 21857</strain>
    </source>
</reference>
<evidence type="ECO:0000256" key="10">
    <source>
        <dbReference type="ARBA" id="ARBA00022842"/>
    </source>
</evidence>
<dbReference type="InterPro" id="IPR027256">
    <property type="entry name" value="P-typ_ATPase_IB"/>
</dbReference>
<feature type="domain" description="HMA" evidence="16">
    <location>
        <begin position="38"/>
        <end position="103"/>
    </location>
</feature>
<keyword evidence="6 15" id="KW-0812">Transmembrane</keyword>
<evidence type="ECO:0000256" key="13">
    <source>
        <dbReference type="ARBA" id="ARBA00023065"/>
    </source>
</evidence>
<dbReference type="PANTHER" id="PTHR43520">
    <property type="entry name" value="ATP7, ISOFORM B"/>
    <property type="match status" value="1"/>
</dbReference>
<dbReference type="InterPro" id="IPR018303">
    <property type="entry name" value="ATPase_P-typ_P_site"/>
</dbReference>
<dbReference type="InterPro" id="IPR023214">
    <property type="entry name" value="HAD_sf"/>
</dbReference>
<dbReference type="InterPro" id="IPR006121">
    <property type="entry name" value="HMA_dom"/>
</dbReference>
<dbReference type="GO" id="GO:0005507">
    <property type="term" value="F:copper ion binding"/>
    <property type="evidence" value="ECO:0007669"/>
    <property type="project" value="TreeGrafter"/>
</dbReference>
<dbReference type="InterPro" id="IPR023298">
    <property type="entry name" value="ATPase_P-typ_TM_dom_sf"/>
</dbReference>